<accession>A0A2V3IW17</accession>
<feature type="region of interest" description="Disordered" evidence="1">
    <location>
        <begin position="2136"/>
        <end position="2162"/>
    </location>
</feature>
<dbReference type="EMBL" id="NBIV01000040">
    <property type="protein sequence ID" value="PXF46338.1"/>
    <property type="molecule type" value="Genomic_DNA"/>
</dbReference>
<dbReference type="Proteomes" id="UP000247409">
    <property type="component" value="Unassembled WGS sequence"/>
</dbReference>
<feature type="region of interest" description="Disordered" evidence="1">
    <location>
        <begin position="1454"/>
        <end position="1479"/>
    </location>
</feature>
<feature type="region of interest" description="Disordered" evidence="1">
    <location>
        <begin position="1965"/>
        <end position="2000"/>
    </location>
</feature>
<keyword evidence="4" id="KW-1185">Reference proteome</keyword>
<name>A0A2V3IW17_9FLOR</name>
<dbReference type="PANTHER" id="PTHR15678:SF6">
    <property type="entry name" value="BRIDGE-LIKE LIPID TRANSFER PROTEIN FAMILY MEMBER 2"/>
    <property type="match status" value="1"/>
</dbReference>
<sequence length="2289" mass="255366">MRRSPAVQESLYPPIHTSLVLRKGTEINAYLDPRLFTLLRPRRLAILDDLRISIRARDVSSFAPGIFEASVTHIDGELCPGYSRTLRAKLPPSAPATKKPRKPGILRYWEGNGAVHGLSIRFTAPLIARGNGNELAFTGLSLSDLKSEVYSQGSQIVAGGPEKGVFLRVSSIRVEAFGKAADERHEPMTRASLSVRGCSAGSVAVDALSRTLYETMSAASNTDSIEFEGRRVESIENIEKIVAARPEFLMWVEDVTTAVDINCSKRHGMRLDFAGHGGVIALEPVGLVLLANDVRNFVSRYLASSHRRQPSSSTDEDSISAITSRSSTSSLYGADGEPRSLRMMSDMRHWTIAVLGHEPIGAGDTLAMVLSCETLLLPQVDVFGSSFMRFKGSTSNVSLMHWSQWDQTTSFACEEAKFDINRGIHVGKKVALTSATIDWDMDAQSGIECLPDLLRELKKLNVGKSSFHCNDKEDNFSNDEYPEGEKVRSERGLELSHSEKRKRLFQELQTWELSGSNINFTAFFPDGPGMGVSIGRLPAFTLDSESFCGQNVVVSILDKKFAYGSEVRISSPIHTMRRDLEKHHMDVEVHRLCLILHHDFQFGSILQDWILRLRAAIKVTQDRRVSRSGVSSQVTTRRPFPDIRFQATGVQIFFEDHPIGGFLTRMLPLMQDESRERLVREEIMESRIQQLHKIDMAKIAGTSQTCTEALRKSDSKIWLQRVRKLNEAVPPLVVADGHLPPLLNPPMSSFEAAQLSFSLNMDDLVRQYRSEESIRKLKMLDDYELGSKKNGKTRHYDRDAWNSIGFRNVEFEANHVRLRLKDYTYTFVEIDRMYFDNSMIGIGVQATLPPYIAETTLAIGRRRKVKITRALAPSKTFADIHLVIETLQCGYNPSYMGAIVDFGRGVARFFAGGKNPSPRIPWFDSLRVNMHGRMRITARKLKGHLTSSVSPYSMTKHYAEVEAENFEMLTSRLKATKRDPFPICWTLHNWHIRPSSFDSRRKSEVIFKYVRVGLKPNIVVNSGDPQDHYFVLFPSKAEVANGGPGIDRGMTTEVFSDQPVTSAFNEWGNYTKWVTGLDCIPGHDSFKDFKTRSMILGIHVFVRHEQSQGTTIHTTGEPGVFTESSWAPWGASVVHSDAVTTLMRVIKTLVRRPISCRLAPRKLTYASKAPSETGLSNTLCGLDVTIDAKDLNVMLYNNLEPGHGLFLSVKSLSGELRRRTITFTQPNGEVDRISRLTRRRFNIADIYCSIRVPGLDMAVDSGNIGKLLTVDKITLSDNFQDDVQLMTPRSSTDFSGTPSSGFGSDELDESPFYTFSNTHPLQRGKKLDKVQYDKRLLVERVRLIWSPVRRSSLFAWPDAFEEKTFCMKGPKVKLEHVQSTSEVSNVSLDNAQSEKRTKTDPLTDFKRTAELMGDSGEDIPSLDLKGSFSSVEEKRKTTEAQESGRVIGSVEKVRESSINGTSSATIPLQDGSETNSMPRYDPLSPPVAAISRSKATAPRNLVGSMVDILSAKRKPSKPEGSRVDCKESSLDNRAHGCAFEVLRTSPKFQLFINDCQVAFGSPATSGIVFLTSKAVRLGLVDKQMQKNMQLGEKNETWKDREYRVHLDEANLYTRSKSCGSFDFTQKTWIAGDFERLQEMALVTRNPICMDLMYISSSSNGHSDDSDQDDHILRPSLLFINIPDISLSTNAEEFHAATDVVRKVLMQSMRSSEIVNEELAFLRYKLQLADGKVSSDDLDDFMRRLSNITKQCKYAADTFQHNLVASLLLPDESRFSDTLQRYKAKAKAVATFMRQDQRASSTDVLYPTMYVSYSFDKCSWELRELQKELNKETEVPFVEITLDDLLFRHIFYVGKGSSTEMTFGNISAKNKMRSSYFQGILEPATTSTKLGPGGSNGRRSSIKASDGAPVAFRWYSTQADRVGGIPVYELLTIQVAPMTAAITRKLYSSVSNFIFFTRSKADSSTINMSTDESGNAVPSRGIQRPYNSAGGTQSSADLTGNRRNYTPQASGLFSVNANMDDVAKMAKRGESSILFKYVFIDAFELTASYKNKETTARGVLDFFDLFVTTPSFSYSSQIWTWKDFSVQLRKDLVMTFAKRGVSNLAKIKLLPGYSKARRRLVQGADSMMESIVSRLPTSVSQSEAQELSEAKEEDGVQRDALNVDDLPYDVEDDEREAAIDAALADISGEEGIRREKVLRVLFGSKSGMSRGTRFRGPPRSPGSYSSLRGGSESSIDSGASAHGRAGIRGTILGDRGTGVNGRSKSGADEEGPRRFLSRIRRRGNGSSDGR</sequence>
<evidence type="ECO:0000256" key="1">
    <source>
        <dbReference type="SAM" id="MobiDB-lite"/>
    </source>
</evidence>
<dbReference type="InterPro" id="IPR019441">
    <property type="entry name" value="FMP27/BLTP2/Hobbit_GFWDK_RBG"/>
</dbReference>
<dbReference type="Pfam" id="PF10344">
    <property type="entry name" value="Hobbit"/>
    <property type="match status" value="2"/>
</dbReference>
<evidence type="ECO:0000259" key="2">
    <source>
        <dbReference type="SMART" id="SM01214"/>
    </source>
</evidence>
<evidence type="ECO:0000313" key="3">
    <source>
        <dbReference type="EMBL" id="PXF46338.1"/>
    </source>
</evidence>
<evidence type="ECO:0000313" key="4">
    <source>
        <dbReference type="Proteomes" id="UP000247409"/>
    </source>
</evidence>
<dbReference type="STRING" id="448386.A0A2V3IW17"/>
<protein>
    <recommendedName>
        <fullName evidence="2">FMP27/BLTP2/Hobbit GFWDK motif-containing RBG unit domain-containing protein</fullName>
    </recommendedName>
</protein>
<feature type="compositionally biased region" description="Low complexity" evidence="1">
    <location>
        <begin position="2208"/>
        <end position="2236"/>
    </location>
</feature>
<proteinExistence type="predicted"/>
<dbReference type="InterPro" id="IPR045167">
    <property type="entry name" value="Hobbit"/>
</dbReference>
<feature type="compositionally biased region" description="Polar residues" evidence="1">
    <location>
        <begin position="1984"/>
        <end position="2000"/>
    </location>
</feature>
<dbReference type="OrthoDB" id="3935at2759"/>
<gene>
    <name evidence="3" type="ORF">BWQ96_03837</name>
</gene>
<organism evidence="3 4">
    <name type="scientific">Gracilariopsis chorda</name>
    <dbReference type="NCBI Taxonomy" id="448386"/>
    <lineage>
        <taxon>Eukaryota</taxon>
        <taxon>Rhodophyta</taxon>
        <taxon>Florideophyceae</taxon>
        <taxon>Rhodymeniophycidae</taxon>
        <taxon>Gracilariales</taxon>
        <taxon>Gracilariaceae</taxon>
        <taxon>Gracilariopsis</taxon>
    </lineage>
</organism>
<reference evidence="3 4" key="1">
    <citation type="journal article" date="2018" name="Mol. Biol. Evol.">
        <title>Analysis of the draft genome of the red seaweed Gracilariopsis chorda provides insights into genome size evolution in Rhodophyta.</title>
        <authorList>
            <person name="Lee J."/>
            <person name="Yang E.C."/>
            <person name="Graf L."/>
            <person name="Yang J.H."/>
            <person name="Qiu H."/>
            <person name="Zel Zion U."/>
            <person name="Chan C.X."/>
            <person name="Stephens T.G."/>
            <person name="Weber A.P.M."/>
            <person name="Boo G.H."/>
            <person name="Boo S.M."/>
            <person name="Kim K.M."/>
            <person name="Shin Y."/>
            <person name="Jung M."/>
            <person name="Lee S.J."/>
            <person name="Yim H.S."/>
            <person name="Lee J.H."/>
            <person name="Bhattacharya D."/>
            <person name="Yoon H.S."/>
        </authorList>
    </citation>
    <scope>NUCLEOTIDE SEQUENCE [LARGE SCALE GENOMIC DNA]</scope>
    <source>
        <strain evidence="3 4">SKKU-2015</strain>
        <tissue evidence="3">Whole body</tissue>
    </source>
</reference>
<feature type="region of interest" description="Disordered" evidence="1">
    <location>
        <begin position="2206"/>
        <end position="2289"/>
    </location>
</feature>
<dbReference type="SMART" id="SM01214">
    <property type="entry name" value="Fmp27_GFWDK"/>
    <property type="match status" value="1"/>
</dbReference>
<feature type="domain" description="FMP27/BLTP2/Hobbit GFWDK motif-containing RBG unit" evidence="2">
    <location>
        <begin position="822"/>
        <end position="954"/>
    </location>
</feature>
<dbReference type="PANTHER" id="PTHR15678">
    <property type="entry name" value="ANTIGEN MLAA-22-RELATED"/>
    <property type="match status" value="1"/>
</dbReference>
<feature type="compositionally biased region" description="Polar residues" evidence="1">
    <location>
        <begin position="1456"/>
        <end position="1477"/>
    </location>
</feature>
<feature type="compositionally biased region" description="Basic and acidic residues" evidence="1">
    <location>
        <begin position="2147"/>
        <end position="2156"/>
    </location>
</feature>
<comment type="caution">
    <text evidence="3">The sequence shown here is derived from an EMBL/GenBank/DDBJ whole genome shotgun (WGS) entry which is preliminary data.</text>
</comment>